<keyword evidence="1" id="KW-0540">Nuclease</keyword>
<organism evidence="1 2">
    <name type="scientific">Merismopedia glauca CCAP 1448/3</name>
    <dbReference type="NCBI Taxonomy" id="1296344"/>
    <lineage>
        <taxon>Bacteria</taxon>
        <taxon>Bacillati</taxon>
        <taxon>Cyanobacteriota</taxon>
        <taxon>Cyanophyceae</taxon>
        <taxon>Synechococcales</taxon>
        <taxon>Merismopediaceae</taxon>
        <taxon>Merismopedia</taxon>
    </lineage>
</organism>
<evidence type="ECO:0000313" key="1">
    <source>
        <dbReference type="EMBL" id="PSB04404.1"/>
    </source>
</evidence>
<dbReference type="GO" id="GO:0009036">
    <property type="term" value="F:type II site-specific deoxyribonuclease activity"/>
    <property type="evidence" value="ECO:0007669"/>
    <property type="project" value="InterPro"/>
</dbReference>
<comment type="caution">
    <text evidence="1">The sequence shown here is derived from an EMBL/GenBank/DDBJ whole genome shotgun (WGS) entry which is preliminary data.</text>
</comment>
<evidence type="ECO:0000313" key="2">
    <source>
        <dbReference type="Proteomes" id="UP000238762"/>
    </source>
</evidence>
<proteinExistence type="predicted"/>
<dbReference type="GO" id="GO:0009307">
    <property type="term" value="P:DNA restriction-modification system"/>
    <property type="evidence" value="ECO:0007669"/>
    <property type="project" value="InterPro"/>
</dbReference>
<dbReference type="EMBL" id="PVWJ01000013">
    <property type="protein sequence ID" value="PSB04404.1"/>
    <property type="molecule type" value="Genomic_DNA"/>
</dbReference>
<dbReference type="Pfam" id="PF09521">
    <property type="entry name" value="RE_NgoPII"/>
    <property type="match status" value="1"/>
</dbReference>
<reference evidence="1 2" key="1">
    <citation type="submission" date="2018-02" db="EMBL/GenBank/DDBJ databases">
        <authorList>
            <person name="Cohen D.B."/>
            <person name="Kent A.D."/>
        </authorList>
    </citation>
    <scope>NUCLEOTIDE SEQUENCE [LARGE SCALE GENOMIC DNA]</scope>
    <source>
        <strain evidence="1 2">CCAP 1448/3</strain>
    </source>
</reference>
<reference evidence="1 2" key="2">
    <citation type="submission" date="2018-03" db="EMBL/GenBank/DDBJ databases">
        <title>The ancient ancestry and fast evolution of plastids.</title>
        <authorList>
            <person name="Moore K.R."/>
            <person name="Magnabosco C."/>
            <person name="Momper L."/>
            <person name="Gold D.A."/>
            <person name="Bosak T."/>
            <person name="Fournier G.P."/>
        </authorList>
    </citation>
    <scope>NUCLEOTIDE SEQUENCE [LARGE SCALE GENOMIC DNA]</scope>
    <source>
        <strain evidence="1 2">CCAP 1448/3</strain>
    </source>
</reference>
<sequence length="286" mass="32498">MTDILQAIATLVNRPIPNLLDYYRSKSQNRINAVGDALEEYIKDIFADTIDETNLDLKNNKYNQVFSWQGSQNNPPDLIIRNGDALEVKKIGTIGSQIALNSFFPKAKLFSNDLMISSDCRNCETWTAKDLVYAIGVTSHQKLNLLWLIYGDCYAASQEYYTRIKNTIATGISAIDDVNFSQTKELGRVNKVDPLEITYLRIRGMWGIQNPLSAYNYLNLYDANATFQLIAIVKETKYLSFPTVSRNTLEALVSCDRELIINIQNIKSPDNPKQIISAKIINYKMR</sequence>
<dbReference type="AlphaFoldDB" id="A0A2T1C852"/>
<keyword evidence="1" id="KW-0378">Hydrolase</keyword>
<dbReference type="InterPro" id="IPR019046">
    <property type="entry name" value="Restrct_endonuc_II_NgoPII"/>
</dbReference>
<keyword evidence="1" id="KW-0255">Endonuclease</keyword>
<keyword evidence="2" id="KW-1185">Reference proteome</keyword>
<accession>A0A2T1C852</accession>
<protein>
    <submittedName>
        <fullName evidence="1">Restriction endonuclease</fullName>
    </submittedName>
</protein>
<dbReference type="Proteomes" id="UP000238762">
    <property type="component" value="Unassembled WGS sequence"/>
</dbReference>
<dbReference type="OrthoDB" id="8610000at2"/>
<dbReference type="GO" id="GO:0003677">
    <property type="term" value="F:DNA binding"/>
    <property type="evidence" value="ECO:0007669"/>
    <property type="project" value="InterPro"/>
</dbReference>
<name>A0A2T1C852_9CYAN</name>
<gene>
    <name evidence="1" type="ORF">C7B64_04315</name>
</gene>
<dbReference type="RefSeq" id="WP_106287419.1">
    <property type="nucleotide sequence ID" value="NZ_CAWNTC010000192.1"/>
</dbReference>